<dbReference type="Pfam" id="PF25601">
    <property type="entry name" value="AAA_lid_14"/>
    <property type="match status" value="1"/>
</dbReference>
<dbReference type="InterPro" id="IPR058031">
    <property type="entry name" value="AAA_lid_NorR"/>
</dbReference>
<evidence type="ECO:0000256" key="1">
    <source>
        <dbReference type="ARBA" id="ARBA00022553"/>
    </source>
</evidence>
<evidence type="ECO:0000256" key="6">
    <source>
        <dbReference type="ARBA" id="ARBA00023163"/>
    </source>
</evidence>
<dbReference type="PROSITE" id="PS00688">
    <property type="entry name" value="SIGMA54_INTERACT_3"/>
    <property type="match status" value="1"/>
</dbReference>
<dbReference type="Gene3D" id="1.10.10.60">
    <property type="entry name" value="Homeodomain-like"/>
    <property type="match status" value="1"/>
</dbReference>
<protein>
    <submittedName>
        <fullName evidence="10">Two-component system response regulator GlrR</fullName>
    </submittedName>
</protein>
<evidence type="ECO:0000259" key="8">
    <source>
        <dbReference type="PROSITE" id="PS50045"/>
    </source>
</evidence>
<dbReference type="InterPro" id="IPR002078">
    <property type="entry name" value="Sigma_54_int"/>
</dbReference>
<feature type="domain" description="Sigma-54 factor interaction" evidence="8">
    <location>
        <begin position="150"/>
        <end position="375"/>
    </location>
</feature>
<dbReference type="PANTHER" id="PTHR32071">
    <property type="entry name" value="TRANSCRIPTIONAL REGULATORY PROTEIN"/>
    <property type="match status" value="1"/>
</dbReference>
<dbReference type="InterPro" id="IPR011006">
    <property type="entry name" value="CheY-like_superfamily"/>
</dbReference>
<dbReference type="FunFam" id="3.40.50.300:FF:000006">
    <property type="entry name" value="DNA-binding transcriptional regulator NtrC"/>
    <property type="match status" value="1"/>
</dbReference>
<name>A0A4Q7EMH8_9GAMM</name>
<feature type="modified residue" description="4-aspartylphosphate" evidence="7">
    <location>
        <position position="68"/>
    </location>
</feature>
<sequence length="450" mass="49210">MSYTEIETTDPQSATHGTSVLLVDDDPALSELLAMRLESHGFRVTLASSGHAALRQLANTAIDLVLTDLRMDNMDGLALNQKLQASYPGLPVIMMTAHGSIPDAVDAIQQGITAFITKPIDSDELLAAINKALPEQSTSHAPEPDNFHGLYHQSASMRQLVQQIKAIAPSQANILIQGESGTGKEVTARAIHRASSHAQGPFIAINCGALPAHLLESELFGHKKGAFTGAIADKQGLIQSADQGTLLLDEIGDMPLDLQVKLLRVLQEKTVRPIGGHQEQTVNVRILSASHKNIAQAVSEGKFREDLYYRLNVVQLSLPSLKERVEDIPLLASLFLNQLSKTPKRLSPDAMTALLSYAWPGNIRQLHNVIEYCVAMTPGSHISEDSVLNALPAQDDRQAFIGLNDAKRQFERDYILKVLALCQNNVPQAAKLAQRNRSDFYKLMKKHDIQ</sequence>
<keyword evidence="1 7" id="KW-0597">Phosphoprotein</keyword>
<dbReference type="PROSITE" id="PS50110">
    <property type="entry name" value="RESPONSE_REGULATORY"/>
    <property type="match status" value="1"/>
</dbReference>
<reference evidence="10 11" key="1">
    <citation type="submission" date="2018-01" db="EMBL/GenBank/DDBJ databases">
        <title>Co-occurrence of chitin degradation, pigmentation and bioactivity in marine Pseudoalteromonas.</title>
        <authorList>
            <person name="Paulsen S."/>
            <person name="Gram L."/>
            <person name="Machado H."/>
        </authorList>
    </citation>
    <scope>NUCLEOTIDE SEQUENCE [LARGE SCALE GENOMIC DNA]</scope>
    <source>
        <strain evidence="10 11">S1946</strain>
    </source>
</reference>
<dbReference type="Proteomes" id="UP000292345">
    <property type="component" value="Unassembled WGS sequence"/>
</dbReference>
<keyword evidence="4" id="KW-0902">Two-component regulatory system</keyword>
<evidence type="ECO:0000256" key="4">
    <source>
        <dbReference type="ARBA" id="ARBA00023012"/>
    </source>
</evidence>
<keyword evidence="5" id="KW-0805">Transcription regulation</keyword>
<dbReference type="CDD" id="cd00009">
    <property type="entry name" value="AAA"/>
    <property type="match status" value="1"/>
</dbReference>
<evidence type="ECO:0000256" key="3">
    <source>
        <dbReference type="ARBA" id="ARBA00022840"/>
    </source>
</evidence>
<dbReference type="EMBL" id="PPUZ01000001">
    <property type="protein sequence ID" value="RZM85450.1"/>
    <property type="molecule type" value="Genomic_DNA"/>
</dbReference>
<dbReference type="RefSeq" id="WP_130243812.1">
    <property type="nucleotide sequence ID" value="NZ_PPUZ01000001.1"/>
</dbReference>
<comment type="caution">
    <text evidence="10">The sequence shown here is derived from an EMBL/GenBank/DDBJ whole genome shotgun (WGS) entry which is preliminary data.</text>
</comment>
<evidence type="ECO:0000256" key="2">
    <source>
        <dbReference type="ARBA" id="ARBA00022741"/>
    </source>
</evidence>
<dbReference type="PROSITE" id="PS50045">
    <property type="entry name" value="SIGMA54_INTERACT_4"/>
    <property type="match status" value="1"/>
</dbReference>
<dbReference type="SUPFAM" id="SSF52172">
    <property type="entry name" value="CheY-like"/>
    <property type="match status" value="1"/>
</dbReference>
<dbReference type="SMART" id="SM00448">
    <property type="entry name" value="REC"/>
    <property type="match status" value="1"/>
</dbReference>
<evidence type="ECO:0000259" key="9">
    <source>
        <dbReference type="PROSITE" id="PS50110"/>
    </source>
</evidence>
<dbReference type="InterPro" id="IPR027417">
    <property type="entry name" value="P-loop_NTPase"/>
</dbReference>
<dbReference type="InterPro" id="IPR009057">
    <property type="entry name" value="Homeodomain-like_sf"/>
</dbReference>
<dbReference type="Gene3D" id="1.10.8.60">
    <property type="match status" value="1"/>
</dbReference>
<dbReference type="Gene3D" id="3.40.50.300">
    <property type="entry name" value="P-loop containing nucleotide triphosphate hydrolases"/>
    <property type="match status" value="1"/>
</dbReference>
<dbReference type="Gene3D" id="3.40.50.2300">
    <property type="match status" value="1"/>
</dbReference>
<keyword evidence="2" id="KW-0547">Nucleotide-binding</keyword>
<proteinExistence type="predicted"/>
<dbReference type="GO" id="GO:0006355">
    <property type="term" value="P:regulation of DNA-templated transcription"/>
    <property type="evidence" value="ECO:0007669"/>
    <property type="project" value="InterPro"/>
</dbReference>
<dbReference type="SUPFAM" id="SSF46689">
    <property type="entry name" value="Homeodomain-like"/>
    <property type="match status" value="1"/>
</dbReference>
<organism evidence="10 11">
    <name type="scientific">Pseudoalteromonas rubra</name>
    <dbReference type="NCBI Taxonomy" id="43658"/>
    <lineage>
        <taxon>Bacteria</taxon>
        <taxon>Pseudomonadati</taxon>
        <taxon>Pseudomonadota</taxon>
        <taxon>Gammaproteobacteria</taxon>
        <taxon>Alteromonadales</taxon>
        <taxon>Pseudoalteromonadaceae</taxon>
        <taxon>Pseudoalteromonas</taxon>
    </lineage>
</organism>
<evidence type="ECO:0000313" key="11">
    <source>
        <dbReference type="Proteomes" id="UP000292345"/>
    </source>
</evidence>
<accession>A0A4Q7EMH8</accession>
<dbReference type="InterPro" id="IPR003593">
    <property type="entry name" value="AAA+_ATPase"/>
</dbReference>
<dbReference type="GO" id="GO:0000160">
    <property type="term" value="P:phosphorelay signal transduction system"/>
    <property type="evidence" value="ECO:0007669"/>
    <property type="project" value="UniProtKB-KW"/>
</dbReference>
<dbReference type="InterPro" id="IPR001789">
    <property type="entry name" value="Sig_transdc_resp-reg_receiver"/>
</dbReference>
<dbReference type="SMART" id="SM00382">
    <property type="entry name" value="AAA"/>
    <property type="match status" value="1"/>
</dbReference>
<keyword evidence="3" id="KW-0067">ATP-binding</keyword>
<dbReference type="FunFam" id="3.40.50.2300:FF:000018">
    <property type="entry name" value="DNA-binding transcriptional regulator NtrC"/>
    <property type="match status" value="1"/>
</dbReference>
<evidence type="ECO:0000313" key="10">
    <source>
        <dbReference type="EMBL" id="RZM85450.1"/>
    </source>
</evidence>
<dbReference type="AlphaFoldDB" id="A0A4Q7EMH8"/>
<dbReference type="SUPFAM" id="SSF52540">
    <property type="entry name" value="P-loop containing nucleoside triphosphate hydrolases"/>
    <property type="match status" value="1"/>
</dbReference>
<dbReference type="PANTHER" id="PTHR32071:SF116">
    <property type="entry name" value="TRANSCRIPTIONAL REGULATORY PROTEIN GLRR"/>
    <property type="match status" value="1"/>
</dbReference>
<dbReference type="InterPro" id="IPR025944">
    <property type="entry name" value="Sigma_54_int_dom_CS"/>
</dbReference>
<evidence type="ECO:0000256" key="5">
    <source>
        <dbReference type="ARBA" id="ARBA00023015"/>
    </source>
</evidence>
<feature type="domain" description="Response regulatory" evidence="9">
    <location>
        <begin position="19"/>
        <end position="133"/>
    </location>
</feature>
<evidence type="ECO:0000256" key="7">
    <source>
        <dbReference type="PROSITE-ProRule" id="PRU00169"/>
    </source>
</evidence>
<dbReference type="Pfam" id="PF00158">
    <property type="entry name" value="Sigma54_activat"/>
    <property type="match status" value="1"/>
</dbReference>
<gene>
    <name evidence="10" type="ORF">C3B51_00490</name>
</gene>
<dbReference type="GO" id="GO:0005524">
    <property type="term" value="F:ATP binding"/>
    <property type="evidence" value="ECO:0007669"/>
    <property type="project" value="UniProtKB-KW"/>
</dbReference>
<dbReference type="Pfam" id="PF00072">
    <property type="entry name" value="Response_reg"/>
    <property type="match status" value="1"/>
</dbReference>
<keyword evidence="6" id="KW-0804">Transcription</keyword>